<dbReference type="InterPro" id="IPR023213">
    <property type="entry name" value="CAT-like_dom_sf"/>
</dbReference>
<dbReference type="Pfam" id="PF13193">
    <property type="entry name" value="AMP-binding_C"/>
    <property type="match status" value="2"/>
</dbReference>
<keyword evidence="4" id="KW-0677">Repeat</keyword>
<evidence type="ECO:0000256" key="3">
    <source>
        <dbReference type="ARBA" id="ARBA00022553"/>
    </source>
</evidence>
<dbReference type="InterPro" id="IPR000873">
    <property type="entry name" value="AMP-dep_synth/lig_dom"/>
</dbReference>
<keyword evidence="8" id="KW-1185">Reference proteome</keyword>
<feature type="region of interest" description="Disordered" evidence="5">
    <location>
        <begin position="1"/>
        <end position="23"/>
    </location>
</feature>
<dbReference type="Gene3D" id="3.40.50.980">
    <property type="match status" value="4"/>
</dbReference>
<dbReference type="InterPro" id="IPR009081">
    <property type="entry name" value="PP-bd_ACP"/>
</dbReference>
<comment type="caution">
    <text evidence="7">The sequence shown here is derived from an EMBL/GenBank/DDBJ whole genome shotgun (WGS) entry which is preliminary data.</text>
</comment>
<dbReference type="Pfam" id="PF00501">
    <property type="entry name" value="AMP-binding"/>
    <property type="match status" value="2"/>
</dbReference>
<dbReference type="InterPro" id="IPR029063">
    <property type="entry name" value="SAM-dependent_MTases_sf"/>
</dbReference>
<sequence length="2492" mass="267339">MSDATQNATASPTTQGTSRPTAAHSVQRPLLMFRFTGLLDVKALDAAFCDAVEQEYRADSRTPDAGPASAATGAEGLLRVHGAADPDLLGAVSGPSDAGPGTPLCAHLFTEGPERHLLVVVVDQEFANWSPLRLWRTVAAAYAARSGDPEPVRAEPAGPDAGDVTERQTTYWTERLAGMPELVDLPTVRPRPAVSSAGIGRVPVRVDPELCARLMSAGDGADLLTVLQAGLAALLFRLGAGEDIPLGRLGPSAGHTQVLRTDLSRNPSFAELVDRIRESGAAASAHQDVPFGHLVNVLAPTGPATHHPLFQVVMTLDDLTERRADLPGLRVEVLPTRFGAAPFDLHFDLADRRDEPGGAAGVTGVVEYATDLYDAASAERMVERWLLLLDAAAREPGRPLSGIDVLTTDERRALNEVWNDTARPLPDVCVPTLFERQVAATPDRVALLDGTVTLTYAELNTRANRLAHALIARGAGVERVVALALPRSADLCVAMLAVLKTGAAYLPLDPGHPAARVRYALEDARPTVLLATSETEGSLPVGEPAERLLIDSTAFLTTLRRQPEHDPTDADRTAPLVPQHAAYVIHTSGSTGRPKGVVVAHSALTNLLTDMGRKVPLEPTDRLLAVTTVAFDIAVVEWFLPLLAGAAVVVAAEQTVRQPSALLNLLARTGASVVQATPSLWQTLIAHDPDAVRGLRMLVGGEALPTALADTLRRLGAAVTNVYGPTETTVWSTSADLSAPSTTPPIGRPLANTRILVLDDALLPVPPGVVGELYIAGAGLARGYLRRPALTAERFVADPGGRPGARVYRTGDLARWRTDGQLEIVGRADHQIKLRGFRVEPGEIETVLAGHPGVAQAAVVAREDRPGDRRLVAYVVPDSTARDADEESEQHRVRDWQQVYESIYAGSAPTDLGENFSGWTSRYDGRPIPPQQMREWRDATVVRILELRPRRVLEIGVGTGLLLSRIAPECETYWGTDVSASAVEELRRQVDRDPALAQRVELRTQAAHDSRDLPAGHFDTVILNSVVQYFPGADYLHRVLRWALDIVVPGGTVFVGDVRNLRLLRTLTTAVQVARAEDPDDVDTVRRAVEHALVAENELLVDPDFFAALQEREPALDGVDLRIRRGRHHNELTRHRYDVALRKRGAALLPLADAPRLSWSRDLGELAVLEDRLITAQPPVLRVTGVPNSRVSDEVARAEAVRKGQRPQDGALTGKTPAVDPEAFHDLGERLGYWVGAAWSADALHAVDITFIRGDRAAVAAPVGAYLPAGTQNATTPLTAWTNNPDAAAAANALPAVLREFARVRLPEYMVPSAFVPLDRLPLTANGKLDRAALPAPDHWAAAGSGRPPRTPQEEILCTAFAQVLGLPEVGVDDRFFDLGGHSVLATRLISRIRCLLGVEVPIRTVFEAPTVAGIAAWLEHAGAARPEVVARPRPAEMPLSFAQQRLWFLGQLEGAGTTYNVPVALRIGGELDVPALAAAVQDVVARQESLRTLYPAVDGKPRQHILDAEALDPLLTVVGTTEDELATSVAEAASYVFDLAVDLPLRTTLFTTGPDAYVLVVVFHHIASDGWSMEPWWRDLSRAYEARRAGRPPRWTPLPVGYSDYVLWQRDLLGDADDADSMLHRQLHYWSAQLAGLPEELALPADRPRPAVAGHRGGVSGLNVPPELHTRLLKLAAEEGVTLFMLFQAALAVLLSRHGAGDDIPIGSPIAGRTDEALDDLVGFFVNTLVLRTDVSGDPAFTELLGRVRETGLAAFEHQDAPFEQLVEQIAPARSLARHPLFQVMLTLQNIEDAPPTLPGLSVEPYATGAPAAQFDLNLEFAERVGPDGRPAGMDGRILFAADLFDQSTADSLGARLLRLLTAVADDPRVRVGQVDLLSESDRTRLRNFSHGPAAPLPSVSVHELFEAQADRTPHAPAVVSSTGTLTYAELDARANRLAHALIEAGVGPERPVVMLQERSAAVVVAFLAILKAGGYYVPLPAGFPLARMQWVVAGTGTPVLLTDRASLDHPLVTACEVPLIVADDEEVRATLPEERPRVPVHPDQLMYVMYTSGSTGTPKGVGISHRSVAAFAADRQWRPEDRDAVLMHLPHAFDGSTYELWLPLLSGGRVEVTPAGMSEVEAMAALAGRVSSAVFAAALFNALAEGAADSMGQLRLAWSGGDVISPLGVRRLLATGPDIVVGNAYGATETTVISTWYPMRPGDAIPATVPVGAPMENTQVYVLDGELREVPVGVPGEIYVAGAGLARGYLGRPELTAERFVAGPAGTRMYRTGDMGRWRGDGNLEFLGRVDDQVKIRGFRVEPAEVTAVLLGQPGVGQAAVVLREVGAEPSLVAYVVPVDAAREPAPESLRAALADALPDYMVPAVVVVLDRLPLTRNGKLDRDALPAPGDLTVTGGREPRNPREAALCELFVQLLGVPRVSIDDNFFVLGGHSLLATRLVSRIRTEIGAECSLRAVFDSPTVAALADRLVTPDTTRPALRPRARTPETL</sequence>
<dbReference type="SUPFAM" id="SSF52777">
    <property type="entry name" value="CoA-dependent acyltransferases"/>
    <property type="match status" value="3"/>
</dbReference>
<dbReference type="InterPro" id="IPR010071">
    <property type="entry name" value="AA_adenyl_dom"/>
</dbReference>
<dbReference type="Pfam" id="PF00550">
    <property type="entry name" value="PP-binding"/>
    <property type="match status" value="2"/>
</dbReference>
<keyword evidence="3" id="KW-0597">Phosphoprotein</keyword>
<feature type="compositionally biased region" description="Polar residues" evidence="5">
    <location>
        <begin position="1"/>
        <end position="20"/>
    </location>
</feature>
<comment type="cofactor">
    <cofactor evidence="1">
        <name>pantetheine 4'-phosphate</name>
        <dbReference type="ChEBI" id="CHEBI:47942"/>
    </cofactor>
</comment>
<dbReference type="SUPFAM" id="SSF56801">
    <property type="entry name" value="Acetyl-CoA synthetase-like"/>
    <property type="match status" value="2"/>
</dbReference>
<dbReference type="InterPro" id="IPR013217">
    <property type="entry name" value="Methyltransf_12"/>
</dbReference>
<dbReference type="Pfam" id="PF00668">
    <property type="entry name" value="Condensation"/>
    <property type="match status" value="2"/>
</dbReference>
<dbReference type="PROSITE" id="PS00455">
    <property type="entry name" value="AMP_BINDING"/>
    <property type="match status" value="2"/>
</dbReference>
<evidence type="ECO:0000259" key="6">
    <source>
        <dbReference type="PROSITE" id="PS50075"/>
    </source>
</evidence>
<keyword evidence="2" id="KW-0596">Phosphopantetheine</keyword>
<dbReference type="PROSITE" id="PS50075">
    <property type="entry name" value="CARRIER"/>
    <property type="match status" value="2"/>
</dbReference>
<evidence type="ECO:0000313" key="7">
    <source>
        <dbReference type="EMBL" id="MDT0464469.1"/>
    </source>
</evidence>
<dbReference type="InterPro" id="IPR020806">
    <property type="entry name" value="PKS_PP-bd"/>
</dbReference>
<feature type="domain" description="Carrier" evidence="6">
    <location>
        <begin position="2401"/>
        <end position="2476"/>
    </location>
</feature>
<organism evidence="7 8">
    <name type="scientific">Streptomyces gibsoniae</name>
    <dbReference type="NCBI Taxonomy" id="3075529"/>
    <lineage>
        <taxon>Bacteria</taxon>
        <taxon>Bacillati</taxon>
        <taxon>Actinomycetota</taxon>
        <taxon>Actinomycetes</taxon>
        <taxon>Kitasatosporales</taxon>
        <taxon>Streptomycetaceae</taxon>
        <taxon>Streptomyces</taxon>
    </lineage>
</organism>
<dbReference type="InterPro" id="IPR006162">
    <property type="entry name" value="Ppantetheine_attach_site"/>
</dbReference>
<dbReference type="NCBIfam" id="TIGR01733">
    <property type="entry name" value="AA-adenyl-dom"/>
    <property type="match status" value="2"/>
</dbReference>
<feature type="region of interest" description="Disordered" evidence="5">
    <location>
        <begin position="1197"/>
        <end position="1218"/>
    </location>
</feature>
<dbReference type="Gene3D" id="1.10.1200.10">
    <property type="entry name" value="ACP-like"/>
    <property type="match status" value="1"/>
</dbReference>
<evidence type="ECO:0000313" key="8">
    <source>
        <dbReference type="Proteomes" id="UP001183809"/>
    </source>
</evidence>
<dbReference type="InterPro" id="IPR045851">
    <property type="entry name" value="AMP-bd_C_sf"/>
</dbReference>
<evidence type="ECO:0000256" key="1">
    <source>
        <dbReference type="ARBA" id="ARBA00001957"/>
    </source>
</evidence>
<dbReference type="Gene3D" id="3.30.559.30">
    <property type="entry name" value="Nonribosomal peptide synthetase, condensation domain"/>
    <property type="match status" value="2"/>
</dbReference>
<reference evidence="8" key="1">
    <citation type="submission" date="2023-07" db="EMBL/GenBank/DDBJ databases">
        <title>30 novel species of actinomycetes from the DSMZ collection.</title>
        <authorList>
            <person name="Nouioui I."/>
        </authorList>
    </citation>
    <scope>NUCLEOTIDE SEQUENCE [LARGE SCALE GENOMIC DNA]</scope>
    <source>
        <strain evidence="8">DSM 41699</strain>
    </source>
</reference>
<dbReference type="CDD" id="cd12117">
    <property type="entry name" value="A_NRPS_Srf_like"/>
    <property type="match status" value="1"/>
</dbReference>
<dbReference type="EMBL" id="JAVREY010000015">
    <property type="protein sequence ID" value="MDT0464469.1"/>
    <property type="molecule type" value="Genomic_DNA"/>
</dbReference>
<dbReference type="Gene3D" id="2.30.38.10">
    <property type="entry name" value="Luciferase, Domain 3"/>
    <property type="match status" value="2"/>
</dbReference>
<dbReference type="PROSITE" id="PS00012">
    <property type="entry name" value="PHOSPHOPANTETHEINE"/>
    <property type="match status" value="1"/>
</dbReference>
<dbReference type="Gene3D" id="3.40.50.1820">
    <property type="entry name" value="alpha/beta hydrolase"/>
    <property type="match status" value="1"/>
</dbReference>
<evidence type="ECO:0000256" key="4">
    <source>
        <dbReference type="ARBA" id="ARBA00022737"/>
    </source>
</evidence>
<dbReference type="SMART" id="SM00823">
    <property type="entry name" value="PKS_PP"/>
    <property type="match status" value="2"/>
</dbReference>
<dbReference type="InterPro" id="IPR001242">
    <property type="entry name" value="Condensation_dom"/>
</dbReference>
<evidence type="ECO:0000256" key="5">
    <source>
        <dbReference type="SAM" id="MobiDB-lite"/>
    </source>
</evidence>
<feature type="region of interest" description="Disordered" evidence="5">
    <location>
        <begin position="146"/>
        <end position="165"/>
    </location>
</feature>
<dbReference type="PANTHER" id="PTHR45527">
    <property type="entry name" value="NONRIBOSOMAL PEPTIDE SYNTHETASE"/>
    <property type="match status" value="1"/>
</dbReference>
<dbReference type="InterPro" id="IPR029058">
    <property type="entry name" value="AB_hydrolase_fold"/>
</dbReference>
<dbReference type="InterPro" id="IPR025110">
    <property type="entry name" value="AMP-bd_C"/>
</dbReference>
<dbReference type="InterPro" id="IPR036736">
    <property type="entry name" value="ACP-like_sf"/>
</dbReference>
<dbReference type="Gene3D" id="3.40.50.150">
    <property type="entry name" value="Vaccinia Virus protein VP39"/>
    <property type="match status" value="1"/>
</dbReference>
<dbReference type="Gene3D" id="3.30.300.30">
    <property type="match status" value="3"/>
</dbReference>
<dbReference type="CDD" id="cd02440">
    <property type="entry name" value="AdoMet_MTases"/>
    <property type="match status" value="1"/>
</dbReference>
<protein>
    <submittedName>
        <fullName evidence="7">Amino acid adenylation domain-containing protein</fullName>
    </submittedName>
</protein>
<accession>A0ABU2TU61</accession>
<dbReference type="RefSeq" id="WP_311695682.1">
    <property type="nucleotide sequence ID" value="NZ_JAVREY010000015.1"/>
</dbReference>
<dbReference type="Pfam" id="PF08242">
    <property type="entry name" value="Methyltransf_12"/>
    <property type="match status" value="1"/>
</dbReference>
<gene>
    <name evidence="7" type="ORF">RM764_15780</name>
</gene>
<evidence type="ECO:0000256" key="2">
    <source>
        <dbReference type="ARBA" id="ARBA00022450"/>
    </source>
</evidence>
<dbReference type="Proteomes" id="UP001183809">
    <property type="component" value="Unassembled WGS sequence"/>
</dbReference>
<dbReference type="Gene3D" id="3.30.559.10">
    <property type="entry name" value="Chloramphenicol acetyltransferase-like domain"/>
    <property type="match status" value="2"/>
</dbReference>
<dbReference type="PANTHER" id="PTHR45527:SF1">
    <property type="entry name" value="FATTY ACID SYNTHASE"/>
    <property type="match status" value="1"/>
</dbReference>
<dbReference type="CDD" id="cd19540">
    <property type="entry name" value="LCL_NRPS-like"/>
    <property type="match status" value="1"/>
</dbReference>
<feature type="domain" description="Carrier" evidence="6">
    <location>
        <begin position="1348"/>
        <end position="1423"/>
    </location>
</feature>
<dbReference type="InterPro" id="IPR020845">
    <property type="entry name" value="AMP-binding_CS"/>
</dbReference>
<name>A0ABU2TU61_9ACTN</name>
<proteinExistence type="predicted"/>
<dbReference type="SUPFAM" id="SSF47336">
    <property type="entry name" value="ACP-like"/>
    <property type="match status" value="2"/>
</dbReference>
<dbReference type="SUPFAM" id="SSF53335">
    <property type="entry name" value="S-adenosyl-L-methionine-dependent methyltransferases"/>
    <property type="match status" value="1"/>
</dbReference>